<comment type="caution">
    <text evidence="3">The sequence shown here is derived from an EMBL/GenBank/DDBJ whole genome shotgun (WGS) entry which is preliminary data.</text>
</comment>
<protein>
    <submittedName>
        <fullName evidence="3">PRC-barrel domain-containing protein</fullName>
    </submittedName>
</protein>
<name>A0ABW4LD68_9MICO</name>
<dbReference type="SUPFAM" id="SSF50346">
    <property type="entry name" value="PRC-barrel domain"/>
    <property type="match status" value="1"/>
</dbReference>
<accession>A0ABW4LD68</accession>
<evidence type="ECO:0000256" key="1">
    <source>
        <dbReference type="SAM" id="MobiDB-lite"/>
    </source>
</evidence>
<dbReference type="EMBL" id="JBHUEA010000001">
    <property type="protein sequence ID" value="MFD1720086.1"/>
    <property type="molecule type" value="Genomic_DNA"/>
</dbReference>
<proteinExistence type="predicted"/>
<dbReference type="Pfam" id="PF05239">
    <property type="entry name" value="PRC"/>
    <property type="match status" value="1"/>
</dbReference>
<feature type="domain" description="PRC-barrel" evidence="2">
    <location>
        <begin position="9"/>
        <end position="58"/>
    </location>
</feature>
<reference evidence="4" key="1">
    <citation type="journal article" date="2019" name="Int. J. Syst. Evol. Microbiol.">
        <title>The Global Catalogue of Microorganisms (GCM) 10K type strain sequencing project: providing services to taxonomists for standard genome sequencing and annotation.</title>
        <authorList>
            <consortium name="The Broad Institute Genomics Platform"/>
            <consortium name="The Broad Institute Genome Sequencing Center for Infectious Disease"/>
            <person name="Wu L."/>
            <person name="Ma J."/>
        </authorList>
    </citation>
    <scope>NUCLEOTIDE SEQUENCE [LARGE SCALE GENOMIC DNA]</scope>
    <source>
        <strain evidence="4">CGMCC 1.12471</strain>
    </source>
</reference>
<feature type="region of interest" description="Disordered" evidence="1">
    <location>
        <begin position="134"/>
        <end position="186"/>
    </location>
</feature>
<dbReference type="Proteomes" id="UP001597347">
    <property type="component" value="Unassembled WGS sequence"/>
</dbReference>
<sequence length="186" mass="20264">MLTARESGRLIGAIVLDQESDRIGEVRQVFVDEGTEAPTWVGVRLGVFGGEVLVPLAGADWDERALHAAVTRSSARTAPPVDLDAPLSIAEHELICRHYGIPTVRYPREDLDPDLFVEDGTISYSVQDVDMVDDDRDETGSAHEAPLLEQRDLGKAMEAAAEERTEGVSGHMLSRSSDPSEEPKQS</sequence>
<dbReference type="InterPro" id="IPR027275">
    <property type="entry name" value="PRC-brl_dom"/>
</dbReference>
<dbReference type="Gene3D" id="3.90.50.10">
    <property type="entry name" value="Photosynthetic Reaction Center, subunit H, domain 2"/>
    <property type="match status" value="1"/>
</dbReference>
<dbReference type="RefSeq" id="WP_377931293.1">
    <property type="nucleotide sequence ID" value="NZ_JBHUEA010000001.1"/>
</dbReference>
<evidence type="ECO:0000259" key="2">
    <source>
        <dbReference type="Pfam" id="PF05239"/>
    </source>
</evidence>
<keyword evidence="4" id="KW-1185">Reference proteome</keyword>
<evidence type="ECO:0000313" key="4">
    <source>
        <dbReference type="Proteomes" id="UP001597347"/>
    </source>
</evidence>
<dbReference type="InterPro" id="IPR014747">
    <property type="entry name" value="Bac_photo_RC_H_C"/>
</dbReference>
<gene>
    <name evidence="3" type="ORF">ACFSBI_00860</name>
</gene>
<evidence type="ECO:0000313" key="3">
    <source>
        <dbReference type="EMBL" id="MFD1720086.1"/>
    </source>
</evidence>
<dbReference type="InterPro" id="IPR011033">
    <property type="entry name" value="PRC_barrel-like_sf"/>
</dbReference>
<organism evidence="3 4">
    <name type="scientific">Amnibacterium endophyticum</name>
    <dbReference type="NCBI Taxonomy" id="2109337"/>
    <lineage>
        <taxon>Bacteria</taxon>
        <taxon>Bacillati</taxon>
        <taxon>Actinomycetota</taxon>
        <taxon>Actinomycetes</taxon>
        <taxon>Micrococcales</taxon>
        <taxon>Microbacteriaceae</taxon>
        <taxon>Amnibacterium</taxon>
    </lineage>
</organism>
<feature type="compositionally biased region" description="Basic and acidic residues" evidence="1">
    <location>
        <begin position="149"/>
        <end position="166"/>
    </location>
</feature>